<dbReference type="Proteomes" id="UP000075635">
    <property type="component" value="Unassembled WGS sequence"/>
</dbReference>
<name>A0A150R5M3_SORCE</name>
<dbReference type="CDD" id="cd00657">
    <property type="entry name" value="Ferritin_like"/>
    <property type="match status" value="1"/>
</dbReference>
<accession>A0A150R5M3</accession>
<gene>
    <name evidence="1" type="ORF">BE17_16365</name>
</gene>
<dbReference type="GO" id="GO:0016491">
    <property type="term" value="F:oxidoreductase activity"/>
    <property type="evidence" value="ECO:0007669"/>
    <property type="project" value="InterPro"/>
</dbReference>
<comment type="caution">
    <text evidence="1">The sequence shown here is derived from an EMBL/GenBank/DDBJ whole genome shotgun (WGS) entry which is preliminary data.</text>
</comment>
<sequence>MNELETPPAAPERAWLNDIDFSAVDAAQVSREPLLFALVATASFTETTSHIYTRNLVEYYTGETEIVRWLKEEWEPEELQHGRALRKYIEAVWPDFDWERAYAAFFAEYSQRCSMDALQPTRALEMVARCVVETGTATYYRALHDYAGEPVLRQIAANISRDEARHYSHFHGFFRELDEREKNSRTAILRTIFRRLAMIRKDDGYIAFRHVFKVRFPETPFTNGHYIRFNDQMRVMYRSFYPFPMASRMLVRPLGLPPRLERAAAAAVTRSGNAVALGMVASTAISLLLEGEPDAAVATA</sequence>
<evidence type="ECO:0008006" key="3">
    <source>
        <dbReference type="Google" id="ProtNLM"/>
    </source>
</evidence>
<organism evidence="1 2">
    <name type="scientific">Sorangium cellulosum</name>
    <name type="common">Polyangium cellulosum</name>
    <dbReference type="NCBI Taxonomy" id="56"/>
    <lineage>
        <taxon>Bacteria</taxon>
        <taxon>Pseudomonadati</taxon>
        <taxon>Myxococcota</taxon>
        <taxon>Polyangia</taxon>
        <taxon>Polyangiales</taxon>
        <taxon>Polyangiaceae</taxon>
        <taxon>Sorangium</taxon>
    </lineage>
</organism>
<protein>
    <recommendedName>
        <fullName evidence="3">Ferritin</fullName>
    </recommendedName>
</protein>
<reference evidence="1 2" key="1">
    <citation type="submission" date="2014-02" db="EMBL/GenBank/DDBJ databases">
        <title>The small core and large imbalanced accessory genome model reveals a collaborative survival strategy of Sorangium cellulosum strains in nature.</title>
        <authorList>
            <person name="Han K."/>
            <person name="Peng R."/>
            <person name="Blom J."/>
            <person name="Li Y.-Z."/>
        </authorList>
    </citation>
    <scope>NUCLEOTIDE SEQUENCE [LARGE SCALE GENOMIC DNA]</scope>
    <source>
        <strain evidence="1 2">So0011-07</strain>
    </source>
</reference>
<evidence type="ECO:0000313" key="1">
    <source>
        <dbReference type="EMBL" id="KYF75554.1"/>
    </source>
</evidence>
<proteinExistence type="predicted"/>
<dbReference type="SUPFAM" id="SSF47240">
    <property type="entry name" value="Ferritin-like"/>
    <property type="match status" value="1"/>
</dbReference>
<dbReference type="AlphaFoldDB" id="A0A150R5M3"/>
<dbReference type="Gene3D" id="1.10.620.20">
    <property type="entry name" value="Ribonucleotide Reductase, subunit A"/>
    <property type="match status" value="1"/>
</dbReference>
<dbReference type="EMBL" id="JEMB01003108">
    <property type="protein sequence ID" value="KYF75554.1"/>
    <property type="molecule type" value="Genomic_DNA"/>
</dbReference>
<dbReference type="InterPro" id="IPR009078">
    <property type="entry name" value="Ferritin-like_SF"/>
</dbReference>
<evidence type="ECO:0000313" key="2">
    <source>
        <dbReference type="Proteomes" id="UP000075635"/>
    </source>
</evidence>
<dbReference type="InterPro" id="IPR012348">
    <property type="entry name" value="RNR-like"/>
</dbReference>